<gene>
    <name evidence="6" type="ORF">AWU65_03015</name>
</gene>
<protein>
    <recommendedName>
        <fullName evidence="8">S-layer protein</fullName>
    </recommendedName>
</protein>
<dbReference type="SUPFAM" id="SSF49265">
    <property type="entry name" value="Fibronectin type III"/>
    <property type="match status" value="8"/>
</dbReference>
<feature type="domain" description="SLH" evidence="5">
    <location>
        <begin position="1573"/>
        <end position="1636"/>
    </location>
</feature>
<dbReference type="PANTHER" id="PTHR46708:SF2">
    <property type="entry name" value="FIBRONECTIN TYPE-III DOMAIN-CONTAINING PROTEIN"/>
    <property type="match status" value="1"/>
</dbReference>
<sequence>MRRMLAIVLLLCLVSSSFFSLVGHSKVHADGSNNSPILTITSSGNRTINLKAGSNTFTISGKVSDPDNNKVTVTAIVGGITKSIFISNTNLTKDWSLTWETAELNSGAYATIKVSANDGIETTTTNYNGTLTVDKTPLYYWDKYTVKEKTQFELKSGKQETVYQGDVWAYQNYSFDKDTGRWGVHNPRLVQAGEYGSFVLDRWGTLTFISYLGVVWNPNTRENEYGWSYTSMIIQEVSTGEKIKDTLLNENIIDVDGTYPDNGLHQDGYWYVKKAINNRIPVVTLNQESKVINASTTEDLQINGTVKDVENDNVQISVTVAGITKTTSVNASSTAREWVLRWTKGELPEGTFIDVFVIADDGKGGAVAAVYDKNILIDKTGPSAPTISVSPEGWTNQNVQVNVTPGIDSISGISKTEYSISNGSWQTYTAPLTISTEGITSIKARSIDGAGNAGALQAVKTMIVKNPPTTPSIKLDSGSIYSKGWYKGPVNFDISGSTGYGNIQYEYKIGDGPFQSGTSEVIDLEGRTSVTARAINEAGIGNETQAIVQIDKTGPTATLTPNSSEWTSNSVRLKVDVVDEYSGVSQVKYKVLPTPMFPSKGFEVLDDDEIVIANEGEWYVHLFLEDEVGNQSFYSSQAFKIQSQPASPENVRATNVQENQVTIQWDLPQGNVYTDGYVYEIRNTVTGATYSVSYPENQITDYSVVGGRTYEYIATVKNHVGQSSAESISVLTKPDGPEQMQVQKVGRDYSKALLTFIPSVGADSYRVIVKDSAGNNLIDEIINTNSYTINGLLAGSNHNITVHGINSTGQGPGNSISFLSLPDTPGGFSGASIEENAITLKWLTVTSATYYDLERFTDLIYEGPDLEFKDIGLDSGSIYDYQVTAANDTGAGEYAELTNLITLPAKPSNVQITGATENSMTMQWDLVTGADNYLLESNRGDREIVYSTQHTFQGLDPGQEYEYTLTAQNRSGQGKSVNITGVTIPEQPHGLNVEQIEETTAEITWNSSAGADKYMVRIEDKEYEVSGNRLQLNGLTGSKSYRFTVSAGNKSGYGVSAASEFLTKPYAPSDLSIQSVTKDAITLIWEQDETAIGYKAVISGSVDVMDVSKNEVTFKHLEPGKTYGFEVRTINGSGESIPAKLSITTKTLPVNPESIIVTVEEDQVIIEFTPVENGLDHVLIDEVGSEIWRGTEGPIKLSPVTPGKEYHYSIVVENEQGVPSDPSKVEFITIPSSPTGVVVQGIGENSIVFDLRAANKKGVDSIIVYRDGEEIRVINSSENAFTDNNLEPGKEYSYEFKSRNKSGTSSAGISFDVQTTPGAPNGIKVKGVFETSVTFDLSKAKTQGADSIKIRRNGEELRVIEISEKEFIDGSLEAGKKYSYEFLAQNKSGTSKSVAFEVETKKMPPVAGGGGNESSNGNPETGKTPNHEKPIPEEINGDTSDGDEKDKPSPGNQSSFKDIQNSFAREYINELASRGIVKGTSETYYEPVRPITRVEFVSMIVRALNLDSTSQKEMEFKDINLKLWYGKELQAAWDNDVAHGFSDTIFRPHDLINREQASKMLGNVLKAKSENGSPMFTDDDKIASWAKGEVIGLSLKQLITGYPDGSFRPKANLTRAESAALIYRMITLDAATGVEEKISGTDKVLGWPTITPDASKVAYLAKDGSTSGLIKVYDVSTKTLEVLNLPTGSHNPVNSMHPQQHTTLLYTGDGNSLLISYTTNTANRMQSIGTYKYDVNSGTFDTVLTPSSKYYSSLSNKGGQGIISTNSDGSKFIEYVNSTVSEGAGFYLVDSASGNRIRLTQEEVFPQYGAGTLLEDAKYVTLPNVKGIMATSTLEVVDPELSMGYYKFYGLSGDGQKLLSLTGTSALDLVEYSFSDLTDGTGFVAPESATTITASVPGDFETGKIEWTPNQTTSEFELYIDGILSATFTTKNVSPTQNGTITYNLLSYPYSGAIKLKIVEKNSKGSVESNTFTLNVVNLPAKLGNIDSYVTSYVDFMGQKWSLVGDNYLLKVNPTSSSTPFDKNGSGIYDPTSADNIGGYLKNWFEGNATPEEQGMVSLHTWNVPQDASPSNSYTVRSKIGLLTSHEANTLKAGKILNMTGSTSVWLMNTYGGTGYSTMTMRKEGNFIKTSNSNATATYIATLPALHLLPTVSVSGGDGSFSNPFTLSTVPVQPQVPAVTNLVAVADSHEKASLTWDSVPNATGYVVKRDGTVVGNPTSNSFSETGLTADTNYTYTVSAKIGTTEGPVTSVMVKTKTQVQIPQVTNLKVEELRFGYVKISFDPVAGATNYAMKRNGSNIGSGYETFFVHNGPMVTGTDYTYEVRANVNGVQGPAGSITVTAPEKVPTPTNAVGVSNSPTTVNLSWDSVPNATDYIVTLNPSTIRDVITETTATSYEHTGLRPDTTYYYHVQARIGDVYSDPVIVPVRTMASIPLTAPQDFKVTGKTDKTVSFSWTSVPGATGYEIKDVASGAVLYDGGTVTVATISGLSPSTDYTFEIVAKDGSAQTSPSSSVSVTTNVETIPYPAGFTVTKVTYDQVDLIWELVPNVDSYTVYRDGVALDTIDYTFFTDNTVTESTKYIYSVVANKGGQSSQAALKEVNTPARPIDGQAPGMPTGLKVVRAYADKVKLQWDIVLDASEYEVYRNGTNLVYKGPLSVLTDDTTGPEETYAYLVVAVNQFGKTAGAPVSVTTLAEAPQIIITPVPSPAEGTITFNFKVIPEVDKYYVERNPQWTYTSNGDGTFRRTFVNSVTGEVRDYGNVAVEDGSLPFYEEGVSAGQNYHYEITAVKTAADGTPEVVGETEVSIDTPTDGSGVTVPDPNGNGGGGTNPPTTPGDGNNGGGTTPPTNPGDGNNGGSNPGTGGNVSPTPPSGGAGGSTTPPTSEGTGENGKDTSEDGKGAEGTDAPDKTPSESVEFTDVEGSHFASDAIKELSSKGIITGYSNGTFGPNKTVTRAEFAIMLKRALGLSGSSDFSSKFTDFNQNAWYAEELSVALHHRITKGFTDKTFRPNDLIPREQASVMISNILRNAGINNDGTAQEFKDSKDIVAWASEDVKLAVEQGIIKGYANNTFLPKTNITRGETAVLIQRLLKVIE</sequence>
<keyword evidence="7" id="KW-1185">Reference proteome</keyword>
<dbReference type="InterPro" id="IPR050991">
    <property type="entry name" value="ECM_Regulatory_Proteins"/>
</dbReference>
<organism evidence="6 7">
    <name type="scientific">Paenibacillus glucanolyticus</name>
    <dbReference type="NCBI Taxonomy" id="59843"/>
    <lineage>
        <taxon>Bacteria</taxon>
        <taxon>Bacillati</taxon>
        <taxon>Bacillota</taxon>
        <taxon>Bacilli</taxon>
        <taxon>Bacillales</taxon>
        <taxon>Paenibacillaceae</taxon>
        <taxon>Paenibacillus</taxon>
    </lineage>
</organism>
<dbReference type="PANTHER" id="PTHR46708">
    <property type="entry name" value="TENASCIN"/>
    <property type="match status" value="1"/>
</dbReference>
<dbReference type="NCBIfam" id="NF047446">
    <property type="entry name" value="barrel_OmpL47"/>
    <property type="match status" value="1"/>
</dbReference>
<dbReference type="SUPFAM" id="SSF69304">
    <property type="entry name" value="Tricorn protease N-terminal domain"/>
    <property type="match status" value="1"/>
</dbReference>
<dbReference type="EMBL" id="LWMH01000001">
    <property type="protein sequence ID" value="KZS44965.1"/>
    <property type="molecule type" value="Genomic_DNA"/>
</dbReference>
<feature type="region of interest" description="Disordered" evidence="2">
    <location>
        <begin position="1402"/>
        <end position="1457"/>
    </location>
</feature>
<feature type="chain" id="PRO_5039428569" description="S-layer protein" evidence="3">
    <location>
        <begin position="21"/>
        <end position="3093"/>
    </location>
</feature>
<evidence type="ECO:0000313" key="6">
    <source>
        <dbReference type="EMBL" id="KZS44965.1"/>
    </source>
</evidence>
<feature type="domain" description="Fibronectin type-III" evidence="4">
    <location>
        <begin position="647"/>
        <end position="735"/>
    </location>
</feature>
<dbReference type="PROSITE" id="PS50853">
    <property type="entry name" value="FN3"/>
    <property type="match status" value="8"/>
</dbReference>
<dbReference type="OrthoDB" id="2486450at2"/>
<feature type="domain" description="Fibronectin type-III" evidence="4">
    <location>
        <begin position="1233"/>
        <end position="1318"/>
    </location>
</feature>
<evidence type="ECO:0000259" key="4">
    <source>
        <dbReference type="PROSITE" id="PS50853"/>
    </source>
</evidence>
<keyword evidence="3" id="KW-0732">Signal</keyword>
<feature type="domain" description="Fibronectin type-III" evidence="4">
    <location>
        <begin position="2345"/>
        <end position="2431"/>
    </location>
</feature>
<feature type="compositionally biased region" description="Low complexity" evidence="2">
    <location>
        <begin position="2876"/>
        <end position="2885"/>
    </location>
</feature>
<proteinExistence type="predicted"/>
<dbReference type="RefSeq" id="WP_063477469.1">
    <property type="nucleotide sequence ID" value="NZ_LWMH01000001.1"/>
</dbReference>
<accession>A0A163GGR1</accession>
<feature type="domain" description="SLH" evidence="5">
    <location>
        <begin position="2975"/>
        <end position="3035"/>
    </location>
</feature>
<evidence type="ECO:0000259" key="5">
    <source>
        <dbReference type="PROSITE" id="PS51272"/>
    </source>
</evidence>
<feature type="domain" description="Fibronectin type-III" evidence="4">
    <location>
        <begin position="2178"/>
        <end position="2260"/>
    </location>
</feature>
<feature type="domain" description="Fibronectin type-III" evidence="4">
    <location>
        <begin position="906"/>
        <end position="987"/>
    </location>
</feature>
<evidence type="ECO:0008006" key="8">
    <source>
        <dbReference type="Google" id="ProtNLM"/>
    </source>
</evidence>
<evidence type="ECO:0000256" key="2">
    <source>
        <dbReference type="SAM" id="MobiDB-lite"/>
    </source>
</evidence>
<dbReference type="PROSITE" id="PS51272">
    <property type="entry name" value="SLH"/>
    <property type="match status" value="5"/>
</dbReference>
<dbReference type="InterPro" id="IPR001119">
    <property type="entry name" value="SLH_dom"/>
</dbReference>
<dbReference type="InterPro" id="IPR036116">
    <property type="entry name" value="FN3_sf"/>
</dbReference>
<dbReference type="Pfam" id="PF00395">
    <property type="entry name" value="SLH"/>
    <property type="match status" value="6"/>
</dbReference>
<dbReference type="Gene3D" id="2.60.40.10">
    <property type="entry name" value="Immunoglobulins"/>
    <property type="match status" value="12"/>
</dbReference>
<evidence type="ECO:0000256" key="1">
    <source>
        <dbReference type="ARBA" id="ARBA00022737"/>
    </source>
</evidence>
<dbReference type="Proteomes" id="UP000076796">
    <property type="component" value="Unassembled WGS sequence"/>
</dbReference>
<feature type="domain" description="SLH" evidence="5">
    <location>
        <begin position="2911"/>
        <end position="2974"/>
    </location>
</feature>
<evidence type="ECO:0000256" key="3">
    <source>
        <dbReference type="SAM" id="SignalP"/>
    </source>
</evidence>
<feature type="domain" description="SLH" evidence="5">
    <location>
        <begin position="1451"/>
        <end position="1514"/>
    </location>
</feature>
<feature type="domain" description="SLH" evidence="5">
    <location>
        <begin position="3036"/>
        <end position="3093"/>
    </location>
</feature>
<feature type="domain" description="Fibronectin type-III" evidence="4">
    <location>
        <begin position="2436"/>
        <end position="2520"/>
    </location>
</feature>
<evidence type="ECO:0000313" key="7">
    <source>
        <dbReference type="Proteomes" id="UP000076796"/>
    </source>
</evidence>
<keyword evidence="1" id="KW-0677">Repeat</keyword>
<dbReference type="CDD" id="cd00063">
    <property type="entry name" value="FN3"/>
    <property type="match status" value="8"/>
</dbReference>
<comment type="caution">
    <text evidence="6">The sequence shown here is derived from an EMBL/GenBank/DDBJ whole genome shotgun (WGS) entry which is preliminary data.</text>
</comment>
<feature type="compositionally biased region" description="Gly residues" evidence="2">
    <location>
        <begin position="2851"/>
        <end position="2862"/>
    </location>
</feature>
<feature type="signal peptide" evidence="3">
    <location>
        <begin position="1"/>
        <end position="20"/>
    </location>
</feature>
<feature type="domain" description="Fibronectin type-III" evidence="4">
    <location>
        <begin position="736"/>
        <end position="824"/>
    </location>
</feature>
<dbReference type="InterPro" id="IPR058094">
    <property type="entry name" value="Ig-like_OmpL47-like"/>
</dbReference>
<dbReference type="InterPro" id="IPR013783">
    <property type="entry name" value="Ig-like_fold"/>
</dbReference>
<dbReference type="Pfam" id="PF00041">
    <property type="entry name" value="fn3"/>
    <property type="match status" value="5"/>
</dbReference>
<name>A0A163GGR1_9BACL</name>
<feature type="region of interest" description="Disordered" evidence="2">
    <location>
        <begin position="2793"/>
        <end position="2915"/>
    </location>
</feature>
<feature type="domain" description="Fibronectin type-III" evidence="4">
    <location>
        <begin position="1067"/>
        <end position="1150"/>
    </location>
</feature>
<reference evidence="6" key="1">
    <citation type="journal article" date="2016" name="Genome Announc.">
        <title>Draft genomes of two strains of Paenibacillus glucanolyticus with capability to degrade lignocellulose.</title>
        <authorList>
            <person name="Mathews S.L."/>
            <person name="Pawlak J."/>
            <person name="Grunden A.M."/>
        </authorList>
    </citation>
    <scope>NUCLEOTIDE SEQUENCE [LARGE SCALE GENOMIC DNA]</scope>
    <source>
        <strain evidence="6">SLM1</strain>
    </source>
</reference>
<dbReference type="InterPro" id="IPR003961">
    <property type="entry name" value="FN3_dom"/>
</dbReference>
<feature type="compositionally biased region" description="Basic and acidic residues" evidence="2">
    <location>
        <begin position="2888"/>
        <end position="2909"/>
    </location>
</feature>
<dbReference type="SMART" id="SM00060">
    <property type="entry name" value="FN3"/>
    <property type="match status" value="16"/>
</dbReference>